<evidence type="ECO:0000256" key="3">
    <source>
        <dbReference type="ARBA" id="ARBA00022448"/>
    </source>
</evidence>
<dbReference type="InterPro" id="IPR006128">
    <property type="entry name" value="Lipoprotein_PsaA-like"/>
</dbReference>
<comment type="subcellular location">
    <subcellularLocation>
        <location evidence="1">Cell envelope</location>
    </subcellularLocation>
</comment>
<sequence length="302" mass="31307">MRTGLAALTLALGLATPAAAQPVLLATIGMIGDPAQRMAGDCVRVEVLIGPGLDPHLYQARPSDIARLREADRIVALGLGLEGRLGSVLERVGAAVLGASVPEDRLLTHGEAPDPHIWMDPALWATTFPALAEVLTAMAPECADSIARGRDAEMARAAALDSWAAEALDSIPAEQRILLTAHDAFQYFSHRYGLENAAIQGISTESEPSIADIDATADLAAARQVPAAFIETTLNPRAVRALVEAAASKGHRLEIGGSLYSDALGEAGSGAETWPGMIVANVTTITEALGGNVPPVPGEVLP</sequence>
<evidence type="ECO:0000256" key="6">
    <source>
        <dbReference type="RuleBase" id="RU003512"/>
    </source>
</evidence>
<dbReference type="RefSeq" id="WP_107750819.1">
    <property type="nucleotide sequence ID" value="NZ_QBKF01000002.1"/>
</dbReference>
<dbReference type="InterPro" id="IPR006127">
    <property type="entry name" value="ZnuA-like"/>
</dbReference>
<evidence type="ECO:0000256" key="2">
    <source>
        <dbReference type="ARBA" id="ARBA00011028"/>
    </source>
</evidence>
<organism evidence="8 9">
    <name type="scientific">Pararhodobacter aggregans</name>
    <dbReference type="NCBI Taxonomy" id="404875"/>
    <lineage>
        <taxon>Bacteria</taxon>
        <taxon>Pseudomonadati</taxon>
        <taxon>Pseudomonadota</taxon>
        <taxon>Alphaproteobacteria</taxon>
        <taxon>Rhodobacterales</taxon>
        <taxon>Paracoccaceae</taxon>
        <taxon>Pararhodobacter</taxon>
    </lineage>
</organism>
<keyword evidence="4" id="KW-0479">Metal-binding</keyword>
<feature type="signal peptide" evidence="7">
    <location>
        <begin position="1"/>
        <end position="20"/>
    </location>
</feature>
<evidence type="ECO:0000256" key="4">
    <source>
        <dbReference type="ARBA" id="ARBA00022723"/>
    </source>
</evidence>
<dbReference type="InterPro" id="IPR050492">
    <property type="entry name" value="Bact_metal-bind_prot9"/>
</dbReference>
<keyword evidence="5 7" id="KW-0732">Signal</keyword>
<dbReference type="Gene3D" id="3.40.50.1980">
    <property type="entry name" value="Nitrogenase molybdenum iron protein domain"/>
    <property type="match status" value="2"/>
</dbReference>
<evidence type="ECO:0000256" key="5">
    <source>
        <dbReference type="ARBA" id="ARBA00022729"/>
    </source>
</evidence>
<dbReference type="AlphaFoldDB" id="A0A2T7UUF3"/>
<keyword evidence="9" id="KW-1185">Reference proteome</keyword>
<proteinExistence type="inferred from homology"/>
<evidence type="ECO:0000256" key="7">
    <source>
        <dbReference type="SAM" id="SignalP"/>
    </source>
</evidence>
<protein>
    <submittedName>
        <fullName evidence="8">Manganese transporter</fullName>
    </submittedName>
</protein>
<dbReference type="Proteomes" id="UP000244810">
    <property type="component" value="Unassembled WGS sequence"/>
</dbReference>
<evidence type="ECO:0000256" key="1">
    <source>
        <dbReference type="ARBA" id="ARBA00004196"/>
    </source>
</evidence>
<comment type="similarity">
    <text evidence="2 6">Belongs to the bacterial solute-binding protein 9 family.</text>
</comment>
<dbReference type="GO" id="GO:0030313">
    <property type="term" value="C:cell envelope"/>
    <property type="evidence" value="ECO:0007669"/>
    <property type="project" value="UniProtKB-SubCell"/>
</dbReference>
<dbReference type="PANTHER" id="PTHR42953">
    <property type="entry name" value="HIGH-AFFINITY ZINC UPTAKE SYSTEM PROTEIN ZNUA-RELATED"/>
    <property type="match status" value="1"/>
</dbReference>
<evidence type="ECO:0000313" key="8">
    <source>
        <dbReference type="EMBL" id="PVE48294.1"/>
    </source>
</evidence>
<dbReference type="SUPFAM" id="SSF53807">
    <property type="entry name" value="Helical backbone' metal receptor"/>
    <property type="match status" value="1"/>
</dbReference>
<dbReference type="PANTHER" id="PTHR42953:SF1">
    <property type="entry name" value="METAL-BINDING PROTEIN HI_0362-RELATED"/>
    <property type="match status" value="1"/>
</dbReference>
<dbReference type="InterPro" id="IPR006129">
    <property type="entry name" value="AdhesinB"/>
</dbReference>
<name>A0A2T7UUF3_9RHOB</name>
<dbReference type="PRINTS" id="PR00691">
    <property type="entry name" value="ADHESINB"/>
</dbReference>
<dbReference type="Pfam" id="PF01297">
    <property type="entry name" value="ZnuA"/>
    <property type="match status" value="1"/>
</dbReference>
<dbReference type="GO" id="GO:0046872">
    <property type="term" value="F:metal ion binding"/>
    <property type="evidence" value="ECO:0007669"/>
    <property type="project" value="UniProtKB-KW"/>
</dbReference>
<dbReference type="GO" id="GO:0030001">
    <property type="term" value="P:metal ion transport"/>
    <property type="evidence" value="ECO:0007669"/>
    <property type="project" value="InterPro"/>
</dbReference>
<accession>A0A2T7UUF3</accession>
<dbReference type="GO" id="GO:0007155">
    <property type="term" value="P:cell adhesion"/>
    <property type="evidence" value="ECO:0007669"/>
    <property type="project" value="InterPro"/>
</dbReference>
<gene>
    <name evidence="8" type="ORF">DDE23_04250</name>
</gene>
<feature type="chain" id="PRO_5015464945" evidence="7">
    <location>
        <begin position="21"/>
        <end position="302"/>
    </location>
</feature>
<comment type="caution">
    <text evidence="8">The sequence shown here is derived from an EMBL/GenBank/DDBJ whole genome shotgun (WGS) entry which is preliminary data.</text>
</comment>
<dbReference type="EMBL" id="QDDR01000002">
    <property type="protein sequence ID" value="PVE48294.1"/>
    <property type="molecule type" value="Genomic_DNA"/>
</dbReference>
<reference evidence="8 9" key="1">
    <citation type="journal article" date="2011" name="Syst. Appl. Microbiol.">
        <title>Defluviimonas denitrificans gen. nov., sp. nov., and Pararhodobacter aggregans gen. nov., sp. nov., non-phototrophic Rhodobacteraceae from the biofilter of a marine aquaculture.</title>
        <authorList>
            <person name="Foesel B.U."/>
            <person name="Drake H.L."/>
            <person name="Schramm A."/>
        </authorList>
    </citation>
    <scope>NUCLEOTIDE SEQUENCE [LARGE SCALE GENOMIC DNA]</scope>
    <source>
        <strain evidence="8 9">D1-19</strain>
    </source>
</reference>
<evidence type="ECO:0000313" key="9">
    <source>
        <dbReference type="Proteomes" id="UP000244810"/>
    </source>
</evidence>
<keyword evidence="3 6" id="KW-0813">Transport</keyword>
<dbReference type="OrthoDB" id="9793396at2"/>
<dbReference type="PRINTS" id="PR00690">
    <property type="entry name" value="ADHESNFAMILY"/>
</dbReference>